<evidence type="ECO:0000313" key="10">
    <source>
        <dbReference type="EMBL" id="TKJ89369.1"/>
    </source>
</evidence>
<organism evidence="10 11">
    <name type="scientific">Erwinia persicina</name>
    <dbReference type="NCBI Taxonomy" id="55211"/>
    <lineage>
        <taxon>Bacteria</taxon>
        <taxon>Pseudomonadati</taxon>
        <taxon>Pseudomonadota</taxon>
        <taxon>Gammaproteobacteria</taxon>
        <taxon>Enterobacterales</taxon>
        <taxon>Erwiniaceae</taxon>
        <taxon>Erwinia</taxon>
    </lineage>
</organism>
<evidence type="ECO:0000313" key="11">
    <source>
        <dbReference type="Proteomes" id="UP000306393"/>
    </source>
</evidence>
<dbReference type="Proteomes" id="UP000661012">
    <property type="component" value="Unassembled WGS sequence"/>
</dbReference>
<feature type="transmembrane region" description="Helical" evidence="7">
    <location>
        <begin position="155"/>
        <end position="173"/>
    </location>
</feature>
<dbReference type="GO" id="GO:0005886">
    <property type="term" value="C:plasma membrane"/>
    <property type="evidence" value="ECO:0007669"/>
    <property type="project" value="UniProtKB-SubCell"/>
</dbReference>
<dbReference type="SUPFAM" id="SSF56176">
    <property type="entry name" value="FAD-binding/transporter-associated domain-like"/>
    <property type="match status" value="1"/>
</dbReference>
<dbReference type="OrthoDB" id="9805314at2"/>
<dbReference type="EMBL" id="JACYNN010000002">
    <property type="protein sequence ID" value="MBD8105596.1"/>
    <property type="molecule type" value="Genomic_DNA"/>
</dbReference>
<keyword evidence="4" id="KW-0677">Repeat</keyword>
<gene>
    <name evidence="10" type="ORF">EpCFBP13511_13765</name>
    <name evidence="9" type="ORF">IFT93_04060</name>
</gene>
<comment type="subcellular location">
    <subcellularLocation>
        <location evidence="1">Cell membrane</location>
        <topology evidence="1">Multi-pass membrane protein</topology>
    </subcellularLocation>
</comment>
<reference evidence="9 12" key="2">
    <citation type="journal article" date="2020" name="FEMS Microbiol. Ecol.">
        <title>Temporal dynamics of bacterial communities during seed development and maturation.</title>
        <authorList>
            <person name="Chesneau G."/>
            <person name="Torres-Cortes G."/>
            <person name="Briand M."/>
            <person name="Darrasse A."/>
            <person name="Preveaux A."/>
            <person name="Marais C."/>
            <person name="Jacques M.A."/>
            <person name="Shade A."/>
            <person name="Barret M."/>
        </authorList>
    </citation>
    <scope>NUCLEOTIDE SEQUENCE [LARGE SCALE GENOMIC DNA]</scope>
    <source>
        <strain evidence="9 12">CFBP13732</strain>
    </source>
</reference>
<evidence type="ECO:0000256" key="6">
    <source>
        <dbReference type="PROSITE-ProRule" id="PRU00703"/>
    </source>
</evidence>
<evidence type="ECO:0000256" key="4">
    <source>
        <dbReference type="ARBA" id="ARBA00022737"/>
    </source>
</evidence>
<evidence type="ECO:0000256" key="7">
    <source>
        <dbReference type="SAM" id="Phobius"/>
    </source>
</evidence>
<evidence type="ECO:0000256" key="3">
    <source>
        <dbReference type="ARBA" id="ARBA00022475"/>
    </source>
</evidence>
<dbReference type="Pfam" id="PF03741">
    <property type="entry name" value="TerC"/>
    <property type="match status" value="1"/>
</dbReference>
<dbReference type="EMBL" id="QGAC01000012">
    <property type="protein sequence ID" value="TKJ89369.1"/>
    <property type="molecule type" value="Genomic_DNA"/>
</dbReference>
<dbReference type="STRING" id="1219360.GCA_001571305_00349"/>
<comment type="similarity">
    <text evidence="2">Belongs to the UPF0053 family.</text>
</comment>
<evidence type="ECO:0000259" key="8">
    <source>
        <dbReference type="PROSITE" id="PS51371"/>
    </source>
</evidence>
<feature type="transmembrane region" description="Helical" evidence="7">
    <location>
        <begin position="126"/>
        <end position="149"/>
    </location>
</feature>
<feature type="transmembrane region" description="Helical" evidence="7">
    <location>
        <begin position="214"/>
        <end position="232"/>
    </location>
</feature>
<keyword evidence="12" id="KW-1185">Reference proteome</keyword>
<dbReference type="AlphaFoldDB" id="A0A4U3FAH9"/>
<dbReference type="Gene3D" id="3.30.465.10">
    <property type="match status" value="1"/>
</dbReference>
<dbReference type="PROSITE" id="PS51371">
    <property type="entry name" value="CBS"/>
    <property type="match status" value="2"/>
</dbReference>
<feature type="transmembrane region" description="Helical" evidence="7">
    <location>
        <begin position="89"/>
        <end position="106"/>
    </location>
</feature>
<dbReference type="PANTHER" id="PTHR22777">
    <property type="entry name" value="HEMOLYSIN-RELATED"/>
    <property type="match status" value="1"/>
</dbReference>
<keyword evidence="7" id="KW-0812">Transmembrane</keyword>
<feature type="transmembrane region" description="Helical" evidence="7">
    <location>
        <begin position="185"/>
        <end position="208"/>
    </location>
</feature>
<evidence type="ECO:0000313" key="12">
    <source>
        <dbReference type="Proteomes" id="UP000661012"/>
    </source>
</evidence>
<dbReference type="PANTHER" id="PTHR22777:SF30">
    <property type="entry name" value="UPF0053 PROTEIN YEGH"/>
    <property type="match status" value="1"/>
</dbReference>
<comment type="caution">
    <text evidence="10">The sequence shown here is derived from an EMBL/GenBank/DDBJ whole genome shotgun (WGS) entry which is preliminary data.</text>
</comment>
<keyword evidence="7" id="KW-0472">Membrane</keyword>
<dbReference type="Pfam" id="PF03471">
    <property type="entry name" value="CorC_HlyC"/>
    <property type="match status" value="1"/>
</dbReference>
<dbReference type="InterPro" id="IPR016169">
    <property type="entry name" value="FAD-bd_PCMH_sub2"/>
</dbReference>
<proteinExistence type="inferred from homology"/>
<dbReference type="InterPro" id="IPR000644">
    <property type="entry name" value="CBS_dom"/>
</dbReference>
<name>A0A4U3FAH9_9GAMM</name>
<sequence length="521" mass="57961">MFEWIADPSIWAGLVTLVLLELVLGIDNLVFIAILAEKLPPTLRDRARVTGLLLALLMRLALLASISWLSSLTTPLFNLSGHAFSARDLLMLVGGVFLLFKATMELNERLEGKDEEEGPQKRGARFWPVVAQIVVLDAVFSLDSVITAVGMVDHLAVMMAAVIIAILLMLLASKPLTRFVNGHPTIIILCLSFLLMIGFSLVADGFGYSIPKGYLYAAIGFSVVIEALNQLAQFNRRRFLSARSPLRKRTAEAVLRLLRGHHELAELDTETSSLVADSSGRKAIFNKQERMMIARVLAMGQRSVSSIMTSRHDIEHIDLAESPETIMARLDHNQHTRLIITENSDEPLGVVHVIDLLKQALHGNDLDLRGLIRQPLVFPEQLTLLPALEQFRTARTHFAFVVDEFGSVEGIVTLSDVMETIAGNLPNEGEKLDPRHDIQQNADGSWTANGHMPLDDLAMHLPLPLDEKREYNTLAGLLMEHLQHVPQQGEEVQVGDYLFRTLQVENHRVQKVQIIPNNNEG</sequence>
<dbReference type="InterPro" id="IPR005170">
    <property type="entry name" value="Transptr-assoc_dom"/>
</dbReference>
<dbReference type="InterPro" id="IPR005496">
    <property type="entry name" value="Integral_membrane_TerC"/>
</dbReference>
<reference evidence="10 11" key="1">
    <citation type="journal article" date="2019" name="Sci. Rep.">
        <title>Differences in resource use lead to coexistence of seed-transmitted microbial populations.</title>
        <authorList>
            <person name="Torres-Cortes G."/>
            <person name="Garcia B.J."/>
            <person name="Compant S."/>
            <person name="Rezki S."/>
            <person name="Jones P."/>
            <person name="Preveaux A."/>
            <person name="Briand M."/>
            <person name="Roulet A."/>
            <person name="Bouchez O."/>
            <person name="Jacobson D."/>
            <person name="Barret M."/>
        </authorList>
    </citation>
    <scope>NUCLEOTIDE SEQUENCE [LARGE SCALE GENOMIC DNA]</scope>
    <source>
        <strain evidence="10 11">CFBP13511</strain>
    </source>
</reference>
<dbReference type="InterPro" id="IPR036318">
    <property type="entry name" value="FAD-bd_PCMH-like_sf"/>
</dbReference>
<dbReference type="Pfam" id="PF00571">
    <property type="entry name" value="CBS"/>
    <property type="match status" value="2"/>
</dbReference>
<feature type="domain" description="CBS" evidence="8">
    <location>
        <begin position="371"/>
        <end position="427"/>
    </location>
</feature>
<dbReference type="RefSeq" id="WP_062742832.1">
    <property type="nucleotide sequence ID" value="NZ_CP082141.1"/>
</dbReference>
<accession>A0A4U3FAH9</accession>
<feature type="transmembrane region" description="Helical" evidence="7">
    <location>
        <begin position="47"/>
        <end position="69"/>
    </location>
</feature>
<evidence type="ECO:0000256" key="5">
    <source>
        <dbReference type="ARBA" id="ARBA00023122"/>
    </source>
</evidence>
<dbReference type="InterPro" id="IPR044751">
    <property type="entry name" value="Ion_transp-like_CBS"/>
</dbReference>
<dbReference type="InterPro" id="IPR046342">
    <property type="entry name" value="CBS_dom_sf"/>
</dbReference>
<dbReference type="Gene3D" id="3.10.580.10">
    <property type="entry name" value="CBS-domain"/>
    <property type="match status" value="1"/>
</dbReference>
<dbReference type="Proteomes" id="UP000306393">
    <property type="component" value="Unassembled WGS sequence"/>
</dbReference>
<dbReference type="GO" id="GO:0050660">
    <property type="term" value="F:flavin adenine dinucleotide binding"/>
    <property type="evidence" value="ECO:0007669"/>
    <property type="project" value="InterPro"/>
</dbReference>
<feature type="transmembrane region" description="Helical" evidence="7">
    <location>
        <begin position="12"/>
        <end position="35"/>
    </location>
</feature>
<keyword evidence="7" id="KW-1133">Transmembrane helix</keyword>
<keyword evidence="3" id="KW-1003">Cell membrane</keyword>
<dbReference type="CDD" id="cd04590">
    <property type="entry name" value="CBS_pair_CorC_HlyC_assoc"/>
    <property type="match status" value="1"/>
</dbReference>
<evidence type="ECO:0000256" key="2">
    <source>
        <dbReference type="ARBA" id="ARBA00006337"/>
    </source>
</evidence>
<dbReference type="SMART" id="SM01091">
    <property type="entry name" value="CorC_HlyC"/>
    <property type="match status" value="1"/>
</dbReference>
<evidence type="ECO:0000256" key="1">
    <source>
        <dbReference type="ARBA" id="ARBA00004651"/>
    </source>
</evidence>
<protein>
    <submittedName>
        <fullName evidence="10">TerC family protein</fullName>
    </submittedName>
</protein>
<keyword evidence="5 6" id="KW-0129">CBS domain</keyword>
<feature type="domain" description="CBS" evidence="8">
    <location>
        <begin position="308"/>
        <end position="366"/>
    </location>
</feature>
<dbReference type="SUPFAM" id="SSF54631">
    <property type="entry name" value="CBS-domain pair"/>
    <property type="match status" value="1"/>
</dbReference>
<dbReference type="GeneID" id="67476054"/>
<evidence type="ECO:0000313" key="9">
    <source>
        <dbReference type="EMBL" id="MBD8105596.1"/>
    </source>
</evidence>